<dbReference type="SUPFAM" id="SSF51735">
    <property type="entry name" value="NAD(P)-binding Rossmann-fold domains"/>
    <property type="match status" value="1"/>
</dbReference>
<dbReference type="AlphaFoldDB" id="A0A4R3MVQ1"/>
<keyword evidence="4" id="KW-1185">Reference proteome</keyword>
<name>A0A4R3MVQ1_9GAMM</name>
<proteinExistence type="predicted"/>
<organism evidence="3 4">
    <name type="scientific">Thiobaca trueperi</name>
    <dbReference type="NCBI Taxonomy" id="127458"/>
    <lineage>
        <taxon>Bacteria</taxon>
        <taxon>Pseudomonadati</taxon>
        <taxon>Pseudomonadota</taxon>
        <taxon>Gammaproteobacteria</taxon>
        <taxon>Chromatiales</taxon>
        <taxon>Chromatiaceae</taxon>
        <taxon>Thiobaca</taxon>
    </lineage>
</organism>
<evidence type="ECO:0000259" key="2">
    <source>
        <dbReference type="Pfam" id="PF08240"/>
    </source>
</evidence>
<dbReference type="RefSeq" id="WP_132977659.1">
    <property type="nucleotide sequence ID" value="NZ_SMAO01000006.1"/>
</dbReference>
<evidence type="ECO:0000313" key="4">
    <source>
        <dbReference type="Proteomes" id="UP000295717"/>
    </source>
</evidence>
<dbReference type="OrthoDB" id="9806940at2"/>
<dbReference type="Proteomes" id="UP000295717">
    <property type="component" value="Unassembled WGS sequence"/>
</dbReference>
<sequence>MNSDTPTLEALAVVLEQPERLSLQRLPLTPPEAGDVIVDMEWSGISTGTERLLWSGTMPPFPGMGYPLVPGYESVGRVTYAGPESGLEVGQRVFVPGARCYGEVRGLFGGASSRVVAPGARLLPVPESLGERGVLLALAATAYHAIATPSASVSAHAALRAESSASATAAGVSASSVATAGTSTAPAPAPHVELIAGHGVLGRLLARIAALGEGTRPVVWETNPVRHSGAEGFGYDVMQPDDDPRRDYRTICDMSGDARILDSLVARLARGGEIVLGGFYHEPVSFTFPPAFMREARFRIAAEFQPSDLAAVRDLLDAGRLSLDGLITHCVPATEADSAYRTAFGDPSCLKMILDWRTIA</sequence>
<gene>
    <name evidence="3" type="ORF">EDC35_106192</name>
</gene>
<dbReference type="Gene3D" id="3.90.180.10">
    <property type="entry name" value="Medium-chain alcohol dehydrogenases, catalytic domain"/>
    <property type="match status" value="2"/>
</dbReference>
<dbReference type="PANTHER" id="PTHR43189">
    <property type="entry name" value="ZINC-TYPE ALCOHOL DEHYDROGENASE-LIKE PROTEIN C1198.01-RELATED"/>
    <property type="match status" value="1"/>
</dbReference>
<dbReference type="PANTHER" id="PTHR43189:SF1">
    <property type="entry name" value="ZINC-TYPE ALCOHOL DEHYDROGENASE-LIKE PROTEIN C1198.01"/>
    <property type="match status" value="1"/>
</dbReference>
<dbReference type="Gene3D" id="3.40.50.720">
    <property type="entry name" value="NAD(P)-binding Rossmann-like Domain"/>
    <property type="match status" value="1"/>
</dbReference>
<feature type="domain" description="Alcohol dehydrogenase-like N-terminal" evidence="2">
    <location>
        <begin position="33"/>
        <end position="127"/>
    </location>
</feature>
<dbReference type="Pfam" id="PF08240">
    <property type="entry name" value="ADH_N"/>
    <property type="match status" value="1"/>
</dbReference>
<dbReference type="EMBL" id="SMAO01000006">
    <property type="protein sequence ID" value="TCT20265.1"/>
    <property type="molecule type" value="Genomic_DNA"/>
</dbReference>
<evidence type="ECO:0000313" key="3">
    <source>
        <dbReference type="EMBL" id="TCT20265.1"/>
    </source>
</evidence>
<dbReference type="InterPro" id="IPR011032">
    <property type="entry name" value="GroES-like_sf"/>
</dbReference>
<reference evidence="3 4" key="1">
    <citation type="submission" date="2019-03" db="EMBL/GenBank/DDBJ databases">
        <title>Genomic Encyclopedia of Type Strains, Phase IV (KMG-IV): sequencing the most valuable type-strain genomes for metagenomic binning, comparative biology and taxonomic classification.</title>
        <authorList>
            <person name="Goeker M."/>
        </authorList>
    </citation>
    <scope>NUCLEOTIDE SEQUENCE [LARGE SCALE GENOMIC DNA]</scope>
    <source>
        <strain evidence="3 4">DSM 13587</strain>
    </source>
</reference>
<keyword evidence="1" id="KW-0560">Oxidoreductase</keyword>
<comment type="caution">
    <text evidence="3">The sequence shown here is derived from an EMBL/GenBank/DDBJ whole genome shotgun (WGS) entry which is preliminary data.</text>
</comment>
<dbReference type="GO" id="GO:0016491">
    <property type="term" value="F:oxidoreductase activity"/>
    <property type="evidence" value="ECO:0007669"/>
    <property type="project" value="UniProtKB-KW"/>
</dbReference>
<evidence type="ECO:0000256" key="1">
    <source>
        <dbReference type="ARBA" id="ARBA00023002"/>
    </source>
</evidence>
<protein>
    <submittedName>
        <fullName evidence="3">3-hydroxyethyl bacteriochlorophyllide a dehydrogenase</fullName>
    </submittedName>
</protein>
<dbReference type="SUPFAM" id="SSF50129">
    <property type="entry name" value="GroES-like"/>
    <property type="match status" value="1"/>
</dbReference>
<dbReference type="InterPro" id="IPR013154">
    <property type="entry name" value="ADH-like_N"/>
</dbReference>
<dbReference type="InterPro" id="IPR036291">
    <property type="entry name" value="NAD(P)-bd_dom_sf"/>
</dbReference>
<dbReference type="CDD" id="cd08255">
    <property type="entry name" value="2-desacetyl-2-hydroxyethyl_bacteriochlorophyllide_like"/>
    <property type="match status" value="1"/>
</dbReference>
<accession>A0A4R3MVQ1</accession>